<evidence type="ECO:0000256" key="7">
    <source>
        <dbReference type="ARBA" id="ARBA00022692"/>
    </source>
</evidence>
<feature type="transmembrane region" description="Helical" evidence="12">
    <location>
        <begin position="160"/>
        <end position="185"/>
    </location>
</feature>
<dbReference type="InterPro" id="IPR003594">
    <property type="entry name" value="HATPase_dom"/>
</dbReference>
<feature type="domain" description="Histidine kinase" evidence="13">
    <location>
        <begin position="247"/>
        <end position="452"/>
    </location>
</feature>
<dbReference type="Gene3D" id="6.10.340.10">
    <property type="match status" value="1"/>
</dbReference>
<comment type="caution">
    <text evidence="15">The sequence shown here is derived from an EMBL/GenBank/DDBJ whole genome shotgun (WGS) entry which is preliminary data.</text>
</comment>
<comment type="subcellular location">
    <subcellularLocation>
        <location evidence="3">Cell membrane</location>
    </subcellularLocation>
    <subcellularLocation>
        <location evidence="2">Membrane</location>
        <topology evidence="2">Multi-pass membrane protein</topology>
    </subcellularLocation>
</comment>
<keyword evidence="11 12" id="KW-0472">Membrane</keyword>
<evidence type="ECO:0000256" key="10">
    <source>
        <dbReference type="ARBA" id="ARBA00023012"/>
    </source>
</evidence>
<dbReference type="InterPro" id="IPR036097">
    <property type="entry name" value="HisK_dim/P_sf"/>
</dbReference>
<keyword evidence="6" id="KW-0808">Transferase</keyword>
<sequence>MRQRLAASYVLLLVLVLAALEVPLALVITIRDSERVALDRLADAARFASSAESAITNGDDGSLRSELERYDQIYGIAVALLDRQRAVLIYTRDDRLPTADPEVKSQVDRALAGEQTTGSGTVWPWQDRPLVVAAPVGNGGETTGAIVIISPTGELRADTAVSYLTLAAGGLLALVTFVVAALALARWTLKPVAELDTAVHTIAGGDYAARVPPDRGPPELRHLATAFNEMVGTVSDVLERQRAFVSQASHQLRNPLTALRLRVENLAEDAEGDEGRLVLQETDRLSAILDSLLELASAERGRFGLERVDPDAVAADRVAAWRPLADQRGATLRHEPSGRALKVQAVTTAVDQSLDALIDNAVKFGATTVTVRVRPDGDGVAVHVVDDGPGLTEEQRRLATERFWRAPTTQNTAGSGLGLPIVAVLVDTSGGRLELGPAEPHGLDAMLWFPKA</sequence>
<evidence type="ECO:0000256" key="5">
    <source>
        <dbReference type="ARBA" id="ARBA00022553"/>
    </source>
</evidence>
<evidence type="ECO:0000256" key="12">
    <source>
        <dbReference type="SAM" id="Phobius"/>
    </source>
</evidence>
<keyword evidence="5" id="KW-0597">Phosphoprotein</keyword>
<feature type="domain" description="HAMP" evidence="14">
    <location>
        <begin position="186"/>
        <end position="239"/>
    </location>
</feature>
<reference evidence="15" key="1">
    <citation type="submission" date="2021-01" db="EMBL/GenBank/DDBJ databases">
        <title>Whole genome shotgun sequence of Virgisporangium aliadipatigenens NBRC 105644.</title>
        <authorList>
            <person name="Komaki H."/>
            <person name="Tamura T."/>
        </authorList>
    </citation>
    <scope>NUCLEOTIDE SEQUENCE</scope>
    <source>
        <strain evidence="15">NBRC 105644</strain>
    </source>
</reference>
<dbReference type="SMART" id="SM00388">
    <property type="entry name" value="HisKA"/>
    <property type="match status" value="1"/>
</dbReference>
<dbReference type="CDD" id="cd00082">
    <property type="entry name" value="HisKA"/>
    <property type="match status" value="1"/>
</dbReference>
<evidence type="ECO:0000256" key="8">
    <source>
        <dbReference type="ARBA" id="ARBA00022777"/>
    </source>
</evidence>
<evidence type="ECO:0000313" key="16">
    <source>
        <dbReference type="Proteomes" id="UP000619260"/>
    </source>
</evidence>
<evidence type="ECO:0000313" key="15">
    <source>
        <dbReference type="EMBL" id="GIJ47589.1"/>
    </source>
</evidence>
<evidence type="ECO:0000256" key="2">
    <source>
        <dbReference type="ARBA" id="ARBA00004141"/>
    </source>
</evidence>
<evidence type="ECO:0000256" key="1">
    <source>
        <dbReference type="ARBA" id="ARBA00000085"/>
    </source>
</evidence>
<dbReference type="EC" id="2.7.13.3" evidence="4"/>
<dbReference type="SMART" id="SM00387">
    <property type="entry name" value="HATPase_c"/>
    <property type="match status" value="1"/>
</dbReference>
<gene>
    <name evidence="15" type="ORF">Val02_44750</name>
</gene>
<accession>A0A8J4DRF0</accession>
<dbReference type="InterPro" id="IPR005467">
    <property type="entry name" value="His_kinase_dom"/>
</dbReference>
<keyword evidence="7 12" id="KW-0812">Transmembrane</keyword>
<dbReference type="InterPro" id="IPR003661">
    <property type="entry name" value="HisK_dim/P_dom"/>
</dbReference>
<keyword evidence="9 12" id="KW-1133">Transmembrane helix</keyword>
<dbReference type="AlphaFoldDB" id="A0A8J4DRF0"/>
<evidence type="ECO:0000259" key="13">
    <source>
        <dbReference type="PROSITE" id="PS50109"/>
    </source>
</evidence>
<comment type="catalytic activity">
    <reaction evidence="1">
        <text>ATP + protein L-histidine = ADP + protein N-phospho-L-histidine.</text>
        <dbReference type="EC" id="2.7.13.3"/>
    </reaction>
</comment>
<dbReference type="SUPFAM" id="SSF47384">
    <property type="entry name" value="Homodimeric domain of signal transducing histidine kinase"/>
    <property type="match status" value="1"/>
</dbReference>
<evidence type="ECO:0000256" key="9">
    <source>
        <dbReference type="ARBA" id="ARBA00022989"/>
    </source>
</evidence>
<organism evidence="15 16">
    <name type="scientific">Virgisporangium aliadipatigenens</name>
    <dbReference type="NCBI Taxonomy" id="741659"/>
    <lineage>
        <taxon>Bacteria</taxon>
        <taxon>Bacillati</taxon>
        <taxon>Actinomycetota</taxon>
        <taxon>Actinomycetes</taxon>
        <taxon>Micromonosporales</taxon>
        <taxon>Micromonosporaceae</taxon>
        <taxon>Virgisporangium</taxon>
    </lineage>
</organism>
<dbReference type="SMART" id="SM00304">
    <property type="entry name" value="HAMP"/>
    <property type="match status" value="1"/>
</dbReference>
<keyword evidence="16" id="KW-1185">Reference proteome</keyword>
<protein>
    <recommendedName>
        <fullName evidence="4">histidine kinase</fullName>
        <ecNumber evidence="4">2.7.13.3</ecNumber>
    </recommendedName>
</protein>
<dbReference type="PANTHER" id="PTHR45436">
    <property type="entry name" value="SENSOR HISTIDINE KINASE YKOH"/>
    <property type="match status" value="1"/>
</dbReference>
<dbReference type="CDD" id="cd00075">
    <property type="entry name" value="HATPase"/>
    <property type="match status" value="1"/>
</dbReference>
<dbReference type="Proteomes" id="UP000619260">
    <property type="component" value="Unassembled WGS sequence"/>
</dbReference>
<dbReference type="PROSITE" id="PS50109">
    <property type="entry name" value="HIS_KIN"/>
    <property type="match status" value="1"/>
</dbReference>
<dbReference type="SUPFAM" id="SSF55874">
    <property type="entry name" value="ATPase domain of HSP90 chaperone/DNA topoisomerase II/histidine kinase"/>
    <property type="match status" value="1"/>
</dbReference>
<dbReference type="GO" id="GO:0005886">
    <property type="term" value="C:plasma membrane"/>
    <property type="evidence" value="ECO:0007669"/>
    <property type="project" value="UniProtKB-SubCell"/>
</dbReference>
<evidence type="ECO:0000256" key="11">
    <source>
        <dbReference type="ARBA" id="ARBA00023136"/>
    </source>
</evidence>
<dbReference type="CDD" id="cd06225">
    <property type="entry name" value="HAMP"/>
    <property type="match status" value="1"/>
</dbReference>
<evidence type="ECO:0000256" key="3">
    <source>
        <dbReference type="ARBA" id="ARBA00004236"/>
    </source>
</evidence>
<dbReference type="SUPFAM" id="SSF158472">
    <property type="entry name" value="HAMP domain-like"/>
    <property type="match status" value="1"/>
</dbReference>
<dbReference type="PRINTS" id="PR00344">
    <property type="entry name" value="BCTRLSENSOR"/>
</dbReference>
<dbReference type="PANTHER" id="PTHR45436:SF15">
    <property type="entry name" value="SENSOR HISTIDINE KINASE CUSS"/>
    <property type="match status" value="1"/>
</dbReference>
<dbReference type="InterPro" id="IPR004358">
    <property type="entry name" value="Sig_transdc_His_kin-like_C"/>
</dbReference>
<dbReference type="PROSITE" id="PS50885">
    <property type="entry name" value="HAMP"/>
    <property type="match status" value="1"/>
</dbReference>
<evidence type="ECO:0000256" key="4">
    <source>
        <dbReference type="ARBA" id="ARBA00012438"/>
    </source>
</evidence>
<dbReference type="GO" id="GO:0000155">
    <property type="term" value="F:phosphorelay sensor kinase activity"/>
    <property type="evidence" value="ECO:0007669"/>
    <property type="project" value="InterPro"/>
</dbReference>
<name>A0A8J4DRF0_9ACTN</name>
<dbReference type="Pfam" id="PF02518">
    <property type="entry name" value="HATPase_c"/>
    <property type="match status" value="1"/>
</dbReference>
<proteinExistence type="predicted"/>
<dbReference type="Gene3D" id="1.10.287.130">
    <property type="match status" value="1"/>
</dbReference>
<dbReference type="Pfam" id="PF00512">
    <property type="entry name" value="HisKA"/>
    <property type="match status" value="1"/>
</dbReference>
<dbReference type="Pfam" id="PF00672">
    <property type="entry name" value="HAMP"/>
    <property type="match status" value="1"/>
</dbReference>
<dbReference type="InterPro" id="IPR003660">
    <property type="entry name" value="HAMP_dom"/>
</dbReference>
<dbReference type="EMBL" id="BOPF01000015">
    <property type="protein sequence ID" value="GIJ47589.1"/>
    <property type="molecule type" value="Genomic_DNA"/>
</dbReference>
<dbReference type="Gene3D" id="3.30.565.10">
    <property type="entry name" value="Histidine kinase-like ATPase, C-terminal domain"/>
    <property type="match status" value="1"/>
</dbReference>
<keyword evidence="10" id="KW-0902">Two-component regulatory system</keyword>
<keyword evidence="8 15" id="KW-0418">Kinase</keyword>
<dbReference type="RefSeq" id="WP_203901083.1">
    <property type="nucleotide sequence ID" value="NZ_BOPF01000015.1"/>
</dbReference>
<dbReference type="InterPro" id="IPR050428">
    <property type="entry name" value="TCS_sensor_his_kinase"/>
</dbReference>
<evidence type="ECO:0000256" key="6">
    <source>
        <dbReference type="ARBA" id="ARBA00022679"/>
    </source>
</evidence>
<evidence type="ECO:0000259" key="14">
    <source>
        <dbReference type="PROSITE" id="PS50885"/>
    </source>
</evidence>
<dbReference type="InterPro" id="IPR036890">
    <property type="entry name" value="HATPase_C_sf"/>
</dbReference>